<proteinExistence type="predicted"/>
<protein>
    <submittedName>
        <fullName evidence="1">Uncharacterized protein</fullName>
    </submittedName>
</protein>
<organism evidence="1">
    <name type="scientific">uncultured Caudovirales phage</name>
    <dbReference type="NCBI Taxonomy" id="2100421"/>
    <lineage>
        <taxon>Viruses</taxon>
        <taxon>Duplodnaviria</taxon>
        <taxon>Heunggongvirae</taxon>
        <taxon>Uroviricota</taxon>
        <taxon>Caudoviricetes</taxon>
        <taxon>Peduoviridae</taxon>
        <taxon>Maltschvirus</taxon>
        <taxon>Maltschvirus maltsch</taxon>
    </lineage>
</organism>
<gene>
    <name evidence="1" type="ORF">UFOVP449_29</name>
</gene>
<sequence length="61" mass="7042">MELTLSEINELIYCLSVAPKHDRLVNEALAEKVKAKLTKELYQRLIEVERISSEVKARPTM</sequence>
<reference evidence="1" key="1">
    <citation type="submission" date="2020-04" db="EMBL/GenBank/DDBJ databases">
        <authorList>
            <person name="Chiriac C."/>
            <person name="Salcher M."/>
            <person name="Ghai R."/>
            <person name="Kavagutti S V."/>
        </authorList>
    </citation>
    <scope>NUCLEOTIDE SEQUENCE</scope>
</reference>
<evidence type="ECO:0000313" key="1">
    <source>
        <dbReference type="EMBL" id="CAB4142275.1"/>
    </source>
</evidence>
<accession>A0A6J5M5K6</accession>
<name>A0A6J5M5K6_9CAUD</name>
<dbReference type="EMBL" id="LR796420">
    <property type="protein sequence ID" value="CAB4142275.1"/>
    <property type="molecule type" value="Genomic_DNA"/>
</dbReference>